<dbReference type="PANTHER" id="PTHR33515">
    <property type="entry name" value="RIBOSOME-BINDING FACTOR A, CHLOROPLASTIC-RELATED"/>
    <property type="match status" value="1"/>
</dbReference>
<accession>A0A1R1MLA2</accession>
<sequence>MKNRRKERVESLLRREISDIVTFEIDKPEGIKFVSVSSVNVSKDGRKVVVYISALKMEEAAAMVEVLNHAAGYIHHLLGKRLRMKVVPRPEFKVAPDINVMPGDVI</sequence>
<organism evidence="3 4">
    <name type="scientific">Desulfurobacterium indicum</name>
    <dbReference type="NCBI Taxonomy" id="1914305"/>
    <lineage>
        <taxon>Bacteria</taxon>
        <taxon>Pseudomonadati</taxon>
        <taxon>Aquificota</taxon>
        <taxon>Aquificia</taxon>
        <taxon>Desulfurobacteriales</taxon>
        <taxon>Desulfurobacteriaceae</taxon>
        <taxon>Desulfurobacterium</taxon>
    </lineage>
</organism>
<evidence type="ECO:0000313" key="3">
    <source>
        <dbReference type="EMBL" id="OMH40581.1"/>
    </source>
</evidence>
<dbReference type="GO" id="GO:0005829">
    <property type="term" value="C:cytosol"/>
    <property type="evidence" value="ECO:0007669"/>
    <property type="project" value="TreeGrafter"/>
</dbReference>
<gene>
    <name evidence="2" type="primary">rbfA</name>
    <name evidence="3" type="ORF">BLW93_04625</name>
</gene>
<comment type="caution">
    <text evidence="3">The sequence shown here is derived from an EMBL/GenBank/DDBJ whole genome shotgun (WGS) entry which is preliminary data.</text>
</comment>
<evidence type="ECO:0000256" key="2">
    <source>
        <dbReference type="HAMAP-Rule" id="MF_00003"/>
    </source>
</evidence>
<dbReference type="GO" id="GO:0030490">
    <property type="term" value="P:maturation of SSU-rRNA"/>
    <property type="evidence" value="ECO:0007669"/>
    <property type="project" value="UniProtKB-UniRule"/>
</dbReference>
<comment type="similarity">
    <text evidence="2">Belongs to the RbfA family.</text>
</comment>
<dbReference type="GO" id="GO:0043024">
    <property type="term" value="F:ribosomal small subunit binding"/>
    <property type="evidence" value="ECO:0007669"/>
    <property type="project" value="TreeGrafter"/>
</dbReference>
<dbReference type="HAMAP" id="MF_00003">
    <property type="entry name" value="RbfA"/>
    <property type="match status" value="1"/>
</dbReference>
<dbReference type="STRING" id="1914305.BLW93_04625"/>
<dbReference type="InterPro" id="IPR015946">
    <property type="entry name" value="KH_dom-like_a/b"/>
</dbReference>
<dbReference type="Gene3D" id="3.30.300.20">
    <property type="match status" value="1"/>
</dbReference>
<proteinExistence type="inferred from homology"/>
<protein>
    <recommendedName>
        <fullName evidence="2">Ribosome-binding factor A</fullName>
    </recommendedName>
</protein>
<dbReference type="EMBL" id="MOEN01000013">
    <property type="protein sequence ID" value="OMH40581.1"/>
    <property type="molecule type" value="Genomic_DNA"/>
</dbReference>
<dbReference type="OrthoDB" id="14706at2"/>
<dbReference type="Pfam" id="PF02033">
    <property type="entry name" value="RBFA"/>
    <property type="match status" value="1"/>
</dbReference>
<comment type="subunit">
    <text evidence="2">Monomer. Binds 30S ribosomal subunits, but not 50S ribosomal subunits or 70S ribosomes.</text>
</comment>
<keyword evidence="4" id="KW-1185">Reference proteome</keyword>
<comment type="subcellular location">
    <subcellularLocation>
        <location evidence="2">Cytoplasm</location>
    </subcellularLocation>
</comment>
<dbReference type="PANTHER" id="PTHR33515:SF1">
    <property type="entry name" value="RIBOSOME-BINDING FACTOR A, CHLOROPLASTIC-RELATED"/>
    <property type="match status" value="1"/>
</dbReference>
<evidence type="ECO:0000256" key="1">
    <source>
        <dbReference type="ARBA" id="ARBA00022517"/>
    </source>
</evidence>
<evidence type="ECO:0000313" key="4">
    <source>
        <dbReference type="Proteomes" id="UP000187408"/>
    </source>
</evidence>
<keyword evidence="2" id="KW-0963">Cytoplasm</keyword>
<dbReference type="AlphaFoldDB" id="A0A1R1MLA2"/>
<dbReference type="RefSeq" id="WP_076712936.1">
    <property type="nucleotide sequence ID" value="NZ_MOEN01000013.1"/>
</dbReference>
<keyword evidence="1 2" id="KW-0690">Ribosome biogenesis</keyword>
<reference evidence="3 4" key="1">
    <citation type="submission" date="2016-10" db="EMBL/GenBank/DDBJ databases">
        <title>Genome sequence of a sulfur-reducing bacterium Desulfurobacterium indicum K6013.</title>
        <authorList>
            <person name="Cao J."/>
            <person name="Shao Z."/>
            <person name="Alain K."/>
            <person name="Jebbar M."/>
        </authorList>
    </citation>
    <scope>NUCLEOTIDE SEQUENCE [LARGE SCALE GENOMIC DNA]</scope>
    <source>
        <strain evidence="3 4">K6013</strain>
    </source>
</reference>
<comment type="function">
    <text evidence="2">One of several proteins that assist in the late maturation steps of the functional core of the 30S ribosomal subunit. Associates with free 30S ribosomal subunits (but not with 30S subunits that are part of 70S ribosomes or polysomes). Required for efficient processing of 16S rRNA. May interact with the 5'-terminal helix region of 16S rRNA.</text>
</comment>
<name>A0A1R1MLA2_9BACT</name>
<dbReference type="NCBIfam" id="TIGR00082">
    <property type="entry name" value="rbfA"/>
    <property type="match status" value="1"/>
</dbReference>
<dbReference type="InterPro" id="IPR023799">
    <property type="entry name" value="RbfA_dom_sf"/>
</dbReference>
<dbReference type="Proteomes" id="UP000187408">
    <property type="component" value="Unassembled WGS sequence"/>
</dbReference>
<dbReference type="InterPro" id="IPR000238">
    <property type="entry name" value="RbfA"/>
</dbReference>
<dbReference type="SUPFAM" id="SSF89919">
    <property type="entry name" value="Ribosome-binding factor A, RbfA"/>
    <property type="match status" value="1"/>
</dbReference>